<evidence type="ECO:0000313" key="3">
    <source>
        <dbReference type="EMBL" id="SHE86895.1"/>
    </source>
</evidence>
<evidence type="ECO:0000313" key="2">
    <source>
        <dbReference type="EMBL" id="AMJ41596.1"/>
    </source>
</evidence>
<evidence type="ECO:0000259" key="1">
    <source>
        <dbReference type="Pfam" id="PF00857"/>
    </source>
</evidence>
<dbReference type="InterPro" id="IPR036380">
    <property type="entry name" value="Isochorismatase-like_sf"/>
</dbReference>
<dbReference type="Proteomes" id="UP000184204">
    <property type="component" value="Unassembled WGS sequence"/>
</dbReference>
<reference evidence="2 4" key="1">
    <citation type="journal article" date="2016" name="Genome Announc.">
        <title>Complete Genome Sequence of the Amino Acid-Fermenting Clostridium propionicum X2 (DSM 1682).</title>
        <authorList>
            <person name="Poehlein A."/>
            <person name="Schlien K."/>
            <person name="Chowdhury N.P."/>
            <person name="Gottschalk G."/>
            <person name="Buckel W."/>
            <person name="Daniel R."/>
        </authorList>
    </citation>
    <scope>NUCLEOTIDE SEQUENCE [LARGE SCALE GENOMIC DNA]</scope>
    <source>
        <strain evidence="2 4">X2</strain>
    </source>
</reference>
<evidence type="ECO:0000313" key="5">
    <source>
        <dbReference type="Proteomes" id="UP000184204"/>
    </source>
</evidence>
<dbReference type="Gene3D" id="3.40.50.850">
    <property type="entry name" value="Isochorismatase-like"/>
    <property type="match status" value="1"/>
</dbReference>
<accession>A0A0X8V9P3</accession>
<keyword evidence="4" id="KW-1185">Reference proteome</keyword>
<dbReference type="RefSeq" id="WP_066051091.1">
    <property type="nucleotide sequence ID" value="NZ_CP014223.1"/>
</dbReference>
<dbReference type="InterPro" id="IPR050993">
    <property type="entry name" value="Isochorismatase_domain"/>
</dbReference>
<organism evidence="3 5">
    <name type="scientific">Anaerotignum propionicum DSM 1682</name>
    <dbReference type="NCBI Taxonomy" id="991789"/>
    <lineage>
        <taxon>Bacteria</taxon>
        <taxon>Bacillati</taxon>
        <taxon>Bacillota</taxon>
        <taxon>Clostridia</taxon>
        <taxon>Lachnospirales</taxon>
        <taxon>Anaerotignaceae</taxon>
        <taxon>Anaerotignum</taxon>
    </lineage>
</organism>
<dbReference type="SUPFAM" id="SSF52499">
    <property type="entry name" value="Isochorismatase-like hydrolases"/>
    <property type="match status" value="1"/>
</dbReference>
<dbReference type="KEGG" id="cpro:CPRO_20140"/>
<proteinExistence type="predicted"/>
<dbReference type="EMBL" id="FQUA01000009">
    <property type="protein sequence ID" value="SHE86895.1"/>
    <property type="molecule type" value="Genomic_DNA"/>
</dbReference>
<dbReference type="OrthoDB" id="9789777at2"/>
<evidence type="ECO:0000313" key="4">
    <source>
        <dbReference type="Proteomes" id="UP000068026"/>
    </source>
</evidence>
<protein>
    <submittedName>
        <fullName evidence="3">Isochorismatase family protein</fullName>
    </submittedName>
    <submittedName>
        <fullName evidence="2">Vibriobactin-specific isochorismatase</fullName>
        <ecNumber evidence="2">3.3.2.1</ecNumber>
    </submittedName>
</protein>
<gene>
    <name evidence="2" type="primary">vibB</name>
    <name evidence="2" type="ORF">CPRO_20140</name>
    <name evidence="3" type="ORF">SAMN02745151_02035</name>
</gene>
<dbReference type="PANTHER" id="PTHR14119">
    <property type="entry name" value="HYDROLASE"/>
    <property type="match status" value="1"/>
</dbReference>
<dbReference type="Proteomes" id="UP000068026">
    <property type="component" value="Chromosome"/>
</dbReference>
<dbReference type="AlphaFoldDB" id="A0A0X8V9P3"/>
<dbReference type="EMBL" id="CP014223">
    <property type="protein sequence ID" value="AMJ41596.1"/>
    <property type="molecule type" value="Genomic_DNA"/>
</dbReference>
<reference evidence="4" key="2">
    <citation type="submission" date="2016-01" db="EMBL/GenBank/DDBJ databases">
        <authorList>
            <person name="Poehlein A."/>
            <person name="Schlien K."/>
            <person name="Gottschalk G."/>
            <person name="Buckel W."/>
            <person name="Daniel R."/>
        </authorList>
    </citation>
    <scope>NUCLEOTIDE SEQUENCE [LARGE SCALE GENOMIC DNA]</scope>
    <source>
        <strain evidence="4">X2</strain>
    </source>
</reference>
<dbReference type="Pfam" id="PF00857">
    <property type="entry name" value="Isochorismatase"/>
    <property type="match status" value="1"/>
</dbReference>
<dbReference type="CDD" id="cd01012">
    <property type="entry name" value="YcaC_related"/>
    <property type="match status" value="1"/>
</dbReference>
<reference evidence="5" key="4">
    <citation type="submission" date="2016-11" db="EMBL/GenBank/DDBJ databases">
        <authorList>
            <person name="Jaros S."/>
            <person name="Januszkiewicz K."/>
            <person name="Wedrychowicz H."/>
        </authorList>
    </citation>
    <scope>NUCLEOTIDE SEQUENCE [LARGE SCALE GENOMIC DNA]</scope>
    <source>
        <strain evidence="5">DSM 1682</strain>
    </source>
</reference>
<feature type="domain" description="Isochorismatase-like" evidence="1">
    <location>
        <begin position="8"/>
        <end position="157"/>
    </location>
</feature>
<dbReference type="PANTHER" id="PTHR14119:SF3">
    <property type="entry name" value="ISOCHORISMATASE DOMAIN-CONTAINING PROTEIN 2"/>
    <property type="match status" value="1"/>
</dbReference>
<dbReference type="InterPro" id="IPR000868">
    <property type="entry name" value="Isochorismatase-like_dom"/>
</dbReference>
<keyword evidence="2" id="KW-0378">Hydrolase</keyword>
<name>A0A0X8V9P3_ANAPI</name>
<sequence length="180" mass="19895">MRIYAEDTAALFIDFQEKLVPVINQNAEIVKKAVMLAQGLTEIGVPFAVSQQYTKGLGETVPEFSGAIESLQYMEKHTFSCFECEEIANWVKAQQKKTILICGVEAHICVLQTVLDLLDDGYRVFVVADCVGSRNPYDKEIGLERMKAEGAILTTCEAALFELTGGAKSPHFKVISKLVK</sequence>
<dbReference type="EC" id="3.3.2.1" evidence="2"/>
<reference evidence="3" key="3">
    <citation type="submission" date="2016-11" db="EMBL/GenBank/DDBJ databases">
        <authorList>
            <person name="Varghese N."/>
            <person name="Submissions S."/>
        </authorList>
    </citation>
    <scope>NUCLEOTIDE SEQUENCE</scope>
    <source>
        <strain evidence="3">DSM 1682</strain>
    </source>
</reference>
<dbReference type="GO" id="GO:0008908">
    <property type="term" value="F:isochorismatase activity"/>
    <property type="evidence" value="ECO:0007669"/>
    <property type="project" value="UniProtKB-EC"/>
</dbReference>